<dbReference type="AlphaFoldDB" id="A0AAU8IWJ9"/>
<dbReference type="KEGG" id="stac:ABII15_23160"/>
<evidence type="ECO:0000256" key="1">
    <source>
        <dbReference type="SAM" id="MobiDB-lite"/>
    </source>
</evidence>
<accession>A0AAU8IWJ9</accession>
<dbReference type="EMBL" id="CP159534">
    <property type="protein sequence ID" value="XCJ72679.1"/>
    <property type="molecule type" value="Genomic_DNA"/>
</dbReference>
<evidence type="ECO:0000313" key="2">
    <source>
        <dbReference type="EMBL" id="XCJ72679.1"/>
    </source>
</evidence>
<sequence length="60" mass="5982">MSASERDVETRAAPLLPRAGRDVARGVSMADLLASCAAARLVSTPPAHAGAAPVPAEKSG</sequence>
<proteinExistence type="predicted"/>
<name>A0AAU8IWJ9_9ACTN</name>
<protein>
    <submittedName>
        <fullName evidence="2">Uncharacterized protein</fullName>
    </submittedName>
</protein>
<feature type="region of interest" description="Disordered" evidence="1">
    <location>
        <begin position="1"/>
        <end position="20"/>
    </location>
</feature>
<reference evidence="2" key="1">
    <citation type="submission" date="2024-06" db="EMBL/GenBank/DDBJ databases">
        <title>Streptomyces sp. strain HUAS MG91 genome sequences.</title>
        <authorList>
            <person name="Mo P."/>
        </authorList>
    </citation>
    <scope>NUCLEOTIDE SEQUENCE</scope>
    <source>
        <strain evidence="2">HUAS MG91</strain>
    </source>
</reference>
<feature type="compositionally biased region" description="Basic and acidic residues" evidence="1">
    <location>
        <begin position="1"/>
        <end position="10"/>
    </location>
</feature>
<dbReference type="RefSeq" id="WP_353944205.1">
    <property type="nucleotide sequence ID" value="NZ_CP159534.1"/>
</dbReference>
<organism evidence="2">
    <name type="scientific">Streptomyces tabacisoli</name>
    <dbReference type="NCBI Taxonomy" id="3156398"/>
    <lineage>
        <taxon>Bacteria</taxon>
        <taxon>Bacillati</taxon>
        <taxon>Actinomycetota</taxon>
        <taxon>Actinomycetes</taxon>
        <taxon>Kitasatosporales</taxon>
        <taxon>Streptomycetaceae</taxon>
        <taxon>Streptomyces</taxon>
    </lineage>
</organism>
<gene>
    <name evidence="2" type="ORF">ABII15_23160</name>
</gene>